<dbReference type="Gene3D" id="3.40.30.10">
    <property type="entry name" value="Glutaredoxin"/>
    <property type="match status" value="1"/>
</dbReference>
<protein>
    <submittedName>
        <fullName evidence="4">DsbA family protein</fullName>
    </submittedName>
</protein>
<evidence type="ECO:0000259" key="3">
    <source>
        <dbReference type="Pfam" id="PF13462"/>
    </source>
</evidence>
<comment type="caution">
    <text evidence="4">The sequence shown here is derived from an EMBL/GenBank/DDBJ whole genome shotgun (WGS) entry which is preliminary data.</text>
</comment>
<reference evidence="5" key="1">
    <citation type="journal article" date="2019" name="Int. J. Syst. Evol. Microbiol.">
        <title>The Global Catalogue of Microorganisms (GCM) 10K type strain sequencing project: providing services to taxonomists for standard genome sequencing and annotation.</title>
        <authorList>
            <consortium name="The Broad Institute Genomics Platform"/>
            <consortium name="The Broad Institute Genome Sequencing Center for Infectious Disease"/>
            <person name="Wu L."/>
            <person name="Ma J."/>
        </authorList>
    </citation>
    <scope>NUCLEOTIDE SEQUENCE [LARGE SCALE GENOMIC DNA]</scope>
    <source>
        <strain evidence="5">JCM 9092</strain>
    </source>
</reference>
<keyword evidence="2" id="KW-1133">Transmembrane helix</keyword>
<organism evidence="4 5">
    <name type="scientific">Streptomyces rectiviolaceus</name>
    <dbReference type="NCBI Taxonomy" id="332591"/>
    <lineage>
        <taxon>Bacteria</taxon>
        <taxon>Bacillati</taxon>
        <taxon>Actinomycetota</taxon>
        <taxon>Actinomycetes</taxon>
        <taxon>Kitasatosporales</taxon>
        <taxon>Streptomycetaceae</taxon>
        <taxon>Streptomyces</taxon>
    </lineage>
</organism>
<evidence type="ECO:0000256" key="2">
    <source>
        <dbReference type="SAM" id="Phobius"/>
    </source>
</evidence>
<dbReference type="CDD" id="cd02972">
    <property type="entry name" value="DsbA_family"/>
    <property type="match status" value="1"/>
</dbReference>
<keyword evidence="5" id="KW-1185">Reference proteome</keyword>
<feature type="domain" description="Thioredoxin-like fold" evidence="3">
    <location>
        <begin position="103"/>
        <end position="290"/>
    </location>
</feature>
<feature type="compositionally biased region" description="Basic and acidic residues" evidence="1">
    <location>
        <begin position="265"/>
        <end position="280"/>
    </location>
</feature>
<dbReference type="InterPro" id="IPR036249">
    <property type="entry name" value="Thioredoxin-like_sf"/>
</dbReference>
<evidence type="ECO:0000313" key="4">
    <source>
        <dbReference type="EMBL" id="GAA3138246.1"/>
    </source>
</evidence>
<sequence length="294" mass="32190">MLGRLRLSTTVPTHVTPTENIIMSKRNSQAAKSAARERIRAQQEAERKREKRKRSMIVGVSVVAVLAIAGGVGYAVMQSNKPGHWEAAKDEKLVKPANSSGTDGTTVVLGKDSAKKTLKVYEDPRCPVCASFEQTVGPTVEKDLKDGKYKIQFIGASFLDRNLTGEGSKNALSAMGAALNVSDQAFLDYKKALFSKENHPSETEDKFKDDSYLTKIANEVPELKKSKTFAKDVKDGTYDRWALEMSKQFDNNKDDVDGTPSFVMDGKKLTGSDKKNAPSTVEDYKKAVDAALKG</sequence>
<feature type="compositionally biased region" description="Basic and acidic residues" evidence="1">
    <location>
        <begin position="34"/>
        <end position="48"/>
    </location>
</feature>
<keyword evidence="2" id="KW-0812">Transmembrane</keyword>
<evidence type="ECO:0000313" key="5">
    <source>
        <dbReference type="Proteomes" id="UP001501637"/>
    </source>
</evidence>
<gene>
    <name evidence="4" type="ORF">GCM10010449_68160</name>
</gene>
<proteinExistence type="predicted"/>
<dbReference type="SUPFAM" id="SSF52833">
    <property type="entry name" value="Thioredoxin-like"/>
    <property type="match status" value="1"/>
</dbReference>
<dbReference type="Pfam" id="PF13462">
    <property type="entry name" value="Thioredoxin_4"/>
    <property type="match status" value="1"/>
</dbReference>
<dbReference type="EMBL" id="BAAAUG010000152">
    <property type="protein sequence ID" value="GAA3138246.1"/>
    <property type="molecule type" value="Genomic_DNA"/>
</dbReference>
<name>A0ABP6N776_9ACTN</name>
<evidence type="ECO:0000256" key="1">
    <source>
        <dbReference type="SAM" id="MobiDB-lite"/>
    </source>
</evidence>
<dbReference type="Proteomes" id="UP001501637">
    <property type="component" value="Unassembled WGS sequence"/>
</dbReference>
<keyword evidence="2" id="KW-0472">Membrane</keyword>
<feature type="transmembrane region" description="Helical" evidence="2">
    <location>
        <begin position="56"/>
        <end position="77"/>
    </location>
</feature>
<feature type="region of interest" description="Disordered" evidence="1">
    <location>
        <begin position="25"/>
        <end position="52"/>
    </location>
</feature>
<accession>A0ABP6N776</accession>
<feature type="region of interest" description="Disordered" evidence="1">
    <location>
        <begin position="250"/>
        <end position="280"/>
    </location>
</feature>
<dbReference type="InterPro" id="IPR012336">
    <property type="entry name" value="Thioredoxin-like_fold"/>
</dbReference>